<dbReference type="Proteomes" id="UP000222163">
    <property type="component" value="Unassembled WGS sequence"/>
</dbReference>
<sequence>MHILKNIVRFFKAPIVKQILFWLGVYVYFIGTVNMNYYSGYLEVLEHFAIYVFCQFIVAYTCLNFLVPKFLIPKKNILFTIYLLLLLVGVFIIFVGFHEYYHIPKYFKSSNNSVYDSNKMFWEKLLDLRVFLGKSTIILTPTILLVIAKFYKDQQAYLQLNEQKMYTELSVLKHQLNPHFLFNTLNNLYALSIEKSDEAPEVIAKLSEMLDYMLYGCNDKYVSLKKEIELIENYLALEKVRYDERVDIKFDKEIKTDVKIAPLILLTFIENAFKHGVSQELKKAFIHINMSVEEEFIKFNIMNSKAKNSIATNKKSIGLNNVKKQLELLYHNNYSLHIKEDSNSFNLYLKLPIK</sequence>
<dbReference type="GO" id="GO:0016020">
    <property type="term" value="C:membrane"/>
    <property type="evidence" value="ECO:0007669"/>
    <property type="project" value="InterPro"/>
</dbReference>
<dbReference type="EMBL" id="PDUU01000020">
    <property type="protein sequence ID" value="PHN96268.1"/>
    <property type="molecule type" value="Genomic_DNA"/>
</dbReference>
<comment type="caution">
    <text evidence="3">The sequence shown here is derived from an EMBL/GenBank/DDBJ whole genome shotgun (WGS) entry which is preliminary data.</text>
</comment>
<dbReference type="Gene3D" id="3.30.565.10">
    <property type="entry name" value="Histidine kinase-like ATPase, C-terminal domain"/>
    <property type="match status" value="1"/>
</dbReference>
<feature type="transmembrane region" description="Helical" evidence="1">
    <location>
        <begin position="79"/>
        <end position="97"/>
    </location>
</feature>
<dbReference type="PANTHER" id="PTHR34220">
    <property type="entry name" value="SENSOR HISTIDINE KINASE YPDA"/>
    <property type="match status" value="1"/>
</dbReference>
<evidence type="ECO:0000259" key="2">
    <source>
        <dbReference type="Pfam" id="PF06580"/>
    </source>
</evidence>
<evidence type="ECO:0000313" key="3">
    <source>
        <dbReference type="EMBL" id="PHN96268.1"/>
    </source>
</evidence>
<protein>
    <recommendedName>
        <fullName evidence="2">Signal transduction histidine kinase internal region domain-containing protein</fullName>
    </recommendedName>
</protein>
<organism evidence="3 4">
    <name type="scientific">Tenacibaculum discolor</name>
    <dbReference type="NCBI Taxonomy" id="361581"/>
    <lineage>
        <taxon>Bacteria</taxon>
        <taxon>Pseudomonadati</taxon>
        <taxon>Bacteroidota</taxon>
        <taxon>Flavobacteriia</taxon>
        <taxon>Flavobacteriales</taxon>
        <taxon>Flavobacteriaceae</taxon>
        <taxon>Tenacibaculum</taxon>
    </lineage>
</organism>
<feature type="transmembrane region" description="Helical" evidence="1">
    <location>
        <begin position="20"/>
        <end position="42"/>
    </location>
</feature>
<evidence type="ECO:0000256" key="1">
    <source>
        <dbReference type="SAM" id="Phobius"/>
    </source>
</evidence>
<keyword evidence="1" id="KW-0812">Transmembrane</keyword>
<accession>A0A2G1BQI9</accession>
<dbReference type="Pfam" id="PF06580">
    <property type="entry name" value="His_kinase"/>
    <property type="match status" value="1"/>
</dbReference>
<dbReference type="InterPro" id="IPR010559">
    <property type="entry name" value="Sig_transdc_His_kin_internal"/>
</dbReference>
<keyword evidence="1" id="KW-1133">Transmembrane helix</keyword>
<name>A0A2G1BQI9_9FLAO</name>
<evidence type="ECO:0000313" key="4">
    <source>
        <dbReference type="Proteomes" id="UP000222163"/>
    </source>
</evidence>
<gene>
    <name evidence="3" type="ORF">CSC81_15460</name>
</gene>
<dbReference type="GO" id="GO:0000155">
    <property type="term" value="F:phosphorelay sensor kinase activity"/>
    <property type="evidence" value="ECO:0007669"/>
    <property type="project" value="InterPro"/>
</dbReference>
<reference evidence="3 4" key="1">
    <citation type="journal article" date="2016" name="Nat. Commun.">
        <title>Microbial interactions lead to rapid micro-scale successions on model marine particles.</title>
        <authorList>
            <person name="Datta M.S."/>
            <person name="Sliwerska E."/>
            <person name="Gore J."/>
            <person name="Polz M.F."/>
            <person name="Cordero O.X."/>
        </authorList>
    </citation>
    <scope>NUCLEOTIDE SEQUENCE [LARGE SCALE GENOMIC DNA]</scope>
    <source>
        <strain evidence="3 4">4G03</strain>
    </source>
</reference>
<dbReference type="InterPro" id="IPR036890">
    <property type="entry name" value="HATPase_C_sf"/>
</dbReference>
<feature type="transmembrane region" description="Helical" evidence="1">
    <location>
        <begin position="48"/>
        <end position="67"/>
    </location>
</feature>
<dbReference type="PANTHER" id="PTHR34220:SF7">
    <property type="entry name" value="SENSOR HISTIDINE KINASE YPDA"/>
    <property type="match status" value="1"/>
</dbReference>
<feature type="domain" description="Signal transduction histidine kinase internal region" evidence="2">
    <location>
        <begin position="168"/>
        <end position="245"/>
    </location>
</feature>
<feature type="transmembrane region" description="Helical" evidence="1">
    <location>
        <begin position="130"/>
        <end position="151"/>
    </location>
</feature>
<dbReference type="AlphaFoldDB" id="A0A2G1BQI9"/>
<proteinExistence type="predicted"/>
<keyword evidence="1" id="KW-0472">Membrane</keyword>
<dbReference type="InterPro" id="IPR050640">
    <property type="entry name" value="Bact_2-comp_sensor_kinase"/>
</dbReference>